<dbReference type="Gene3D" id="2.115.10.20">
    <property type="entry name" value="Glycosyl hydrolase domain, family 43"/>
    <property type="match status" value="2"/>
</dbReference>
<dbReference type="PANTHER" id="PTHR35279:SF1">
    <property type="entry name" value="ARABINANASE_LEVANSUCRASE_INVERTASE"/>
    <property type="match status" value="1"/>
</dbReference>
<dbReference type="InterPro" id="IPR023296">
    <property type="entry name" value="Glyco_hydro_beta-prop_sf"/>
</dbReference>
<evidence type="ECO:0008006" key="3">
    <source>
        <dbReference type="Google" id="ProtNLM"/>
    </source>
</evidence>
<keyword evidence="2" id="KW-1185">Reference proteome</keyword>
<dbReference type="PANTHER" id="PTHR35279">
    <property type="match status" value="1"/>
</dbReference>
<name>A0A084JIM3_9CLOT</name>
<protein>
    <recommendedName>
        <fullName evidence="3">Glycosylase</fullName>
    </recommendedName>
</protein>
<proteinExistence type="predicted"/>
<evidence type="ECO:0000313" key="2">
    <source>
        <dbReference type="Proteomes" id="UP000028542"/>
    </source>
</evidence>
<dbReference type="AlphaFoldDB" id="A0A084JIM3"/>
<dbReference type="SUPFAM" id="SSF75005">
    <property type="entry name" value="Arabinanase/levansucrase/invertase"/>
    <property type="match status" value="1"/>
</dbReference>
<dbReference type="eggNOG" id="COG1621">
    <property type="taxonomic scope" value="Bacteria"/>
</dbReference>
<dbReference type="RefSeq" id="WP_035129221.1">
    <property type="nucleotide sequence ID" value="NZ_JPMD01000001.1"/>
</dbReference>
<sequence length="319" mass="37234">MKWEKIGKIFNPLNFKLNNGCQEYAQSPQALVFDDYVRIYFSSRVKSENGKWLSHVNFVDMDKSFKKVLRVSEKDVIKLGKLGSFDEHGIFPFSVYRCDGKIIAYTTGWNRKFSVSIDAGIGYAFSEDNGETFEKLGEGPILSASLEEPFLVGDAFVRKYENIYYMWYIYGSKWIKDKNELDPQRVYKIAYATSTDGVKWSRKRRNIISDKLNKNECQALPTVIFNNGKYHMIFCYREAIGFRYDKSKGYRLGYAWSSDLINWKREDERVGLNLSNKGEWDSDMMCYPNIFECEGHIYILYNGNEFGRYGFGLAKLIED</sequence>
<dbReference type="STRING" id="318464.IO99_01195"/>
<dbReference type="Proteomes" id="UP000028542">
    <property type="component" value="Unassembled WGS sequence"/>
</dbReference>
<gene>
    <name evidence="1" type="ORF">IO99_01195</name>
</gene>
<comment type="caution">
    <text evidence="1">The sequence shown here is derived from an EMBL/GenBank/DDBJ whole genome shotgun (WGS) entry which is preliminary data.</text>
</comment>
<evidence type="ECO:0000313" key="1">
    <source>
        <dbReference type="EMBL" id="KEZ88807.1"/>
    </source>
</evidence>
<accession>A0A084JIM3</accession>
<dbReference type="EMBL" id="JPMD01000001">
    <property type="protein sequence ID" value="KEZ88807.1"/>
    <property type="molecule type" value="Genomic_DNA"/>
</dbReference>
<reference evidence="1 2" key="1">
    <citation type="submission" date="2014-07" db="EMBL/GenBank/DDBJ databases">
        <title>Draft genome of Clostridium sulfidigenes 113A isolated from sediments associated with methane hydrate from Krishna Godavari basin.</title>
        <authorList>
            <person name="Honkalas V.S."/>
            <person name="Dabir A.P."/>
            <person name="Arora P."/>
            <person name="Dhakephalkar P.K."/>
        </authorList>
    </citation>
    <scope>NUCLEOTIDE SEQUENCE [LARGE SCALE GENOMIC DNA]</scope>
    <source>
        <strain evidence="1 2">113A</strain>
    </source>
</reference>
<organism evidence="1 2">
    <name type="scientific">Clostridium sulfidigenes</name>
    <dbReference type="NCBI Taxonomy" id="318464"/>
    <lineage>
        <taxon>Bacteria</taxon>
        <taxon>Bacillati</taxon>
        <taxon>Bacillota</taxon>
        <taxon>Clostridia</taxon>
        <taxon>Eubacteriales</taxon>
        <taxon>Clostridiaceae</taxon>
        <taxon>Clostridium</taxon>
    </lineage>
</organism>